<evidence type="ECO:0000313" key="5">
    <source>
        <dbReference type="EMBL" id="MCQ8240781.1"/>
    </source>
</evidence>
<evidence type="ECO:0000256" key="3">
    <source>
        <dbReference type="SAM" id="Phobius"/>
    </source>
</evidence>
<dbReference type="NCBIfam" id="TIGR00254">
    <property type="entry name" value="GGDEF"/>
    <property type="match status" value="1"/>
</dbReference>
<comment type="caution">
    <text evidence="5">The sequence shown here is derived from an EMBL/GenBank/DDBJ whole genome shotgun (WGS) entry which is preliminary data.</text>
</comment>
<dbReference type="InterPro" id="IPR043128">
    <property type="entry name" value="Rev_trsase/Diguanyl_cyclase"/>
</dbReference>
<comment type="catalytic activity">
    <reaction evidence="2">
        <text>2 GTP = 3',3'-c-di-GMP + 2 diphosphate</text>
        <dbReference type="Rhea" id="RHEA:24898"/>
        <dbReference type="ChEBI" id="CHEBI:33019"/>
        <dbReference type="ChEBI" id="CHEBI:37565"/>
        <dbReference type="ChEBI" id="CHEBI:58805"/>
        <dbReference type="EC" id="2.7.7.65"/>
    </reaction>
</comment>
<protein>
    <recommendedName>
        <fullName evidence="1">diguanylate cyclase</fullName>
        <ecNumber evidence="1">2.7.7.65</ecNumber>
    </recommendedName>
</protein>
<feature type="transmembrane region" description="Helical" evidence="3">
    <location>
        <begin position="92"/>
        <end position="111"/>
    </location>
</feature>
<dbReference type="SMART" id="SM00267">
    <property type="entry name" value="GGDEF"/>
    <property type="match status" value="1"/>
</dbReference>
<accession>A0ABT1VWR6</accession>
<dbReference type="RefSeq" id="WP_422919516.1">
    <property type="nucleotide sequence ID" value="NZ_JAMZEJ010000004.1"/>
</dbReference>
<keyword evidence="3" id="KW-0812">Transmembrane</keyword>
<sequence length="400" mass="43089">MILDSLTLIVAVLLVTMTTCVTCLLSWRDAPGDRLPLLFGAAFGGQTAGLGLQLGRQVLPPVFTVDLSNAGMLLCSGLLWSGHRRAFGRPVLWPAVAAAPVVWLLLCRWPAFAGDVTARIVAMSLLVGVMFLLAAAELWRDRRERLSARRWMFQASLAAGIFMLARGLATPFLPPVDPALVLQTVSFKLTILASLVFFVLHGFGVMTLIRERSEVRLRMDAERDSLTNLPNRRRFDLVLGASAERGAALLMVDVDHFKRFNDLHGHPAGDRCLRAVASVLKSVLPYPPAIAARWGGEEFAVLLPGGRLPSALAVAEAIHRALRAGGASPSLGGVTVSIGVAALDGPWESDGAARLLEAADRALYRAKREGRDGTAVEPFETVASRPLASRSHVVFRENAL</sequence>
<evidence type="ECO:0000256" key="2">
    <source>
        <dbReference type="ARBA" id="ARBA00034247"/>
    </source>
</evidence>
<reference evidence="5 6" key="1">
    <citation type="submission" date="2022-06" db="EMBL/GenBank/DDBJ databases">
        <title>Rhizosaccharibacter gen. nov. sp. nov. KSS12, endophytic bacteria isolated from sugarcane.</title>
        <authorList>
            <person name="Pitiwittayakul N."/>
        </authorList>
    </citation>
    <scope>NUCLEOTIDE SEQUENCE [LARGE SCALE GENOMIC DNA]</scope>
    <source>
        <strain evidence="5 6">KSS12</strain>
    </source>
</reference>
<dbReference type="EMBL" id="JAMZEJ010000004">
    <property type="protein sequence ID" value="MCQ8240781.1"/>
    <property type="molecule type" value="Genomic_DNA"/>
</dbReference>
<feature type="transmembrane region" description="Helical" evidence="3">
    <location>
        <begin position="189"/>
        <end position="209"/>
    </location>
</feature>
<proteinExistence type="predicted"/>
<evidence type="ECO:0000313" key="6">
    <source>
        <dbReference type="Proteomes" id="UP001524547"/>
    </source>
</evidence>
<keyword evidence="3" id="KW-1133">Transmembrane helix</keyword>
<keyword evidence="3" id="KW-0472">Membrane</keyword>
<feature type="transmembrane region" description="Helical" evidence="3">
    <location>
        <begin position="151"/>
        <end position="169"/>
    </location>
</feature>
<dbReference type="Gene3D" id="3.30.70.270">
    <property type="match status" value="1"/>
</dbReference>
<feature type="domain" description="GGDEF" evidence="4">
    <location>
        <begin position="245"/>
        <end position="379"/>
    </location>
</feature>
<dbReference type="CDD" id="cd01949">
    <property type="entry name" value="GGDEF"/>
    <property type="match status" value="1"/>
</dbReference>
<dbReference type="PANTHER" id="PTHR45138">
    <property type="entry name" value="REGULATORY COMPONENTS OF SENSORY TRANSDUCTION SYSTEM"/>
    <property type="match status" value="1"/>
</dbReference>
<organism evidence="5 6">
    <name type="scientific">Rhizosaccharibacter radicis</name>
    <dbReference type="NCBI Taxonomy" id="2782605"/>
    <lineage>
        <taxon>Bacteria</taxon>
        <taxon>Pseudomonadati</taxon>
        <taxon>Pseudomonadota</taxon>
        <taxon>Alphaproteobacteria</taxon>
        <taxon>Acetobacterales</taxon>
        <taxon>Acetobacteraceae</taxon>
        <taxon>Rhizosaccharibacter</taxon>
    </lineage>
</organism>
<dbReference type="InterPro" id="IPR000160">
    <property type="entry name" value="GGDEF_dom"/>
</dbReference>
<dbReference type="Proteomes" id="UP001524547">
    <property type="component" value="Unassembled WGS sequence"/>
</dbReference>
<dbReference type="SUPFAM" id="SSF55073">
    <property type="entry name" value="Nucleotide cyclase"/>
    <property type="match status" value="1"/>
</dbReference>
<dbReference type="PROSITE" id="PS50887">
    <property type="entry name" value="GGDEF"/>
    <property type="match status" value="1"/>
</dbReference>
<dbReference type="Pfam" id="PF00990">
    <property type="entry name" value="GGDEF"/>
    <property type="match status" value="1"/>
</dbReference>
<gene>
    <name evidence="5" type="ORF">NFI88_08020</name>
</gene>
<feature type="transmembrane region" description="Helical" evidence="3">
    <location>
        <begin position="117"/>
        <end position="139"/>
    </location>
</feature>
<dbReference type="InterPro" id="IPR050469">
    <property type="entry name" value="Diguanylate_Cyclase"/>
</dbReference>
<feature type="transmembrane region" description="Helical" evidence="3">
    <location>
        <begin position="6"/>
        <end position="25"/>
    </location>
</feature>
<keyword evidence="6" id="KW-1185">Reference proteome</keyword>
<dbReference type="EC" id="2.7.7.65" evidence="1"/>
<name>A0ABT1VWR6_9PROT</name>
<evidence type="ECO:0000256" key="1">
    <source>
        <dbReference type="ARBA" id="ARBA00012528"/>
    </source>
</evidence>
<dbReference type="InterPro" id="IPR029787">
    <property type="entry name" value="Nucleotide_cyclase"/>
</dbReference>
<dbReference type="PANTHER" id="PTHR45138:SF9">
    <property type="entry name" value="DIGUANYLATE CYCLASE DGCM-RELATED"/>
    <property type="match status" value="1"/>
</dbReference>
<evidence type="ECO:0000259" key="4">
    <source>
        <dbReference type="PROSITE" id="PS50887"/>
    </source>
</evidence>